<dbReference type="PANTHER" id="PTHR36930">
    <property type="entry name" value="METAL-SULFUR CLUSTER BIOSYNTHESIS PROTEINS YUAD-RELATED"/>
    <property type="match status" value="1"/>
</dbReference>
<dbReference type="RefSeq" id="WP_345972648.1">
    <property type="nucleotide sequence ID" value="NZ_CP147920.1"/>
</dbReference>
<feature type="domain" description="MOSC" evidence="1">
    <location>
        <begin position="16"/>
        <end position="146"/>
    </location>
</feature>
<evidence type="ECO:0000313" key="3">
    <source>
        <dbReference type="Proteomes" id="UP001447842"/>
    </source>
</evidence>
<dbReference type="InterPro" id="IPR052716">
    <property type="entry name" value="MOSC_domain"/>
</dbReference>
<accession>A0ABZ3H946</accession>
<organism evidence="2 3">
    <name type="scientific">Sulfurimonas diazotrophicus</name>
    <dbReference type="NCBI Taxonomy" id="3131939"/>
    <lineage>
        <taxon>Bacteria</taxon>
        <taxon>Pseudomonadati</taxon>
        <taxon>Campylobacterota</taxon>
        <taxon>Epsilonproteobacteria</taxon>
        <taxon>Campylobacterales</taxon>
        <taxon>Sulfurimonadaceae</taxon>
        <taxon>Sulfurimonas</taxon>
    </lineage>
</organism>
<sequence length="146" mass="16005">MNNHEGKVLGLFHALKGVEGRHEYDMIEIDEQGIIGDKYYGKNLNRTILITSEEASYVMAADEGITMPYGSLGENIVIDINPYHLQAGQQLKIGETIVAITQNCTLCSSLGKVDARLPELLKNDRGIFAKTLQGGKIKKGDTVTIL</sequence>
<dbReference type="InterPro" id="IPR011037">
    <property type="entry name" value="Pyrv_Knase-like_insert_dom_sf"/>
</dbReference>
<dbReference type="PROSITE" id="PS51340">
    <property type="entry name" value="MOSC"/>
    <property type="match status" value="1"/>
</dbReference>
<name>A0ABZ3H946_9BACT</name>
<dbReference type="PANTHER" id="PTHR36930:SF1">
    <property type="entry name" value="MOSC DOMAIN-CONTAINING PROTEIN"/>
    <property type="match status" value="1"/>
</dbReference>
<reference evidence="2 3" key="1">
    <citation type="submission" date="2024-03" db="EMBL/GenBank/DDBJ databases">
        <title>Sulfurimonas sp. HSL3-1.</title>
        <authorList>
            <person name="Wang S."/>
        </authorList>
    </citation>
    <scope>NUCLEOTIDE SEQUENCE [LARGE SCALE GENOMIC DNA]</scope>
    <source>
        <strain evidence="2 3">HSL3-1</strain>
    </source>
</reference>
<protein>
    <submittedName>
        <fullName evidence="2">MOSC domain-containing protein</fullName>
    </submittedName>
</protein>
<dbReference type="Proteomes" id="UP001447842">
    <property type="component" value="Chromosome"/>
</dbReference>
<evidence type="ECO:0000313" key="2">
    <source>
        <dbReference type="EMBL" id="XAU15033.1"/>
    </source>
</evidence>
<dbReference type="SUPFAM" id="SSF50800">
    <property type="entry name" value="PK beta-barrel domain-like"/>
    <property type="match status" value="1"/>
</dbReference>
<proteinExistence type="predicted"/>
<dbReference type="InterPro" id="IPR005302">
    <property type="entry name" value="MoCF_Sase_C"/>
</dbReference>
<dbReference type="EMBL" id="CP147920">
    <property type="protein sequence ID" value="XAU15033.1"/>
    <property type="molecule type" value="Genomic_DNA"/>
</dbReference>
<dbReference type="Gene3D" id="2.40.33.20">
    <property type="entry name" value="PK beta-barrel domain-like"/>
    <property type="match status" value="1"/>
</dbReference>
<keyword evidence="3" id="KW-1185">Reference proteome</keyword>
<evidence type="ECO:0000259" key="1">
    <source>
        <dbReference type="PROSITE" id="PS51340"/>
    </source>
</evidence>
<gene>
    <name evidence="2" type="ORF">WCY31_12425</name>
</gene>
<dbReference type="Pfam" id="PF03473">
    <property type="entry name" value="MOSC"/>
    <property type="match status" value="1"/>
</dbReference>